<evidence type="ECO:0000313" key="2">
    <source>
        <dbReference type="EMBL" id="CAI6369552.1"/>
    </source>
</evidence>
<organism evidence="2 3">
    <name type="scientific">Macrosiphum euphorbiae</name>
    <name type="common">potato aphid</name>
    <dbReference type="NCBI Taxonomy" id="13131"/>
    <lineage>
        <taxon>Eukaryota</taxon>
        <taxon>Metazoa</taxon>
        <taxon>Ecdysozoa</taxon>
        <taxon>Arthropoda</taxon>
        <taxon>Hexapoda</taxon>
        <taxon>Insecta</taxon>
        <taxon>Pterygota</taxon>
        <taxon>Neoptera</taxon>
        <taxon>Paraneoptera</taxon>
        <taxon>Hemiptera</taxon>
        <taxon>Sternorrhyncha</taxon>
        <taxon>Aphidomorpha</taxon>
        <taxon>Aphidoidea</taxon>
        <taxon>Aphididae</taxon>
        <taxon>Macrosiphini</taxon>
        <taxon>Macrosiphum</taxon>
    </lineage>
</organism>
<dbReference type="AlphaFoldDB" id="A0AAV0XQ58"/>
<reference evidence="2 3" key="1">
    <citation type="submission" date="2023-01" db="EMBL/GenBank/DDBJ databases">
        <authorList>
            <person name="Whitehead M."/>
        </authorList>
    </citation>
    <scope>NUCLEOTIDE SEQUENCE [LARGE SCALE GENOMIC DNA]</scope>
</reference>
<proteinExistence type="predicted"/>
<sequence>MSETFKRKNSGAQNRKNKKKIKIENEKLANTFEKWVSTSTTVSTCSSLKKSDVSVKIHNDLNNAPPINESPDIPLKKITT</sequence>
<dbReference type="EMBL" id="CARXXK010000005">
    <property type="protein sequence ID" value="CAI6369552.1"/>
    <property type="molecule type" value="Genomic_DNA"/>
</dbReference>
<name>A0AAV0XQ58_9HEMI</name>
<gene>
    <name evidence="2" type="ORF">MEUPH1_LOCUS23779</name>
</gene>
<protein>
    <submittedName>
        <fullName evidence="2">Uncharacterized protein</fullName>
    </submittedName>
</protein>
<evidence type="ECO:0000313" key="3">
    <source>
        <dbReference type="Proteomes" id="UP001160148"/>
    </source>
</evidence>
<comment type="caution">
    <text evidence="2">The sequence shown here is derived from an EMBL/GenBank/DDBJ whole genome shotgun (WGS) entry which is preliminary data.</text>
</comment>
<accession>A0AAV0XQ58</accession>
<dbReference type="Proteomes" id="UP001160148">
    <property type="component" value="Unassembled WGS sequence"/>
</dbReference>
<feature type="region of interest" description="Disordered" evidence="1">
    <location>
        <begin position="1"/>
        <end position="21"/>
    </location>
</feature>
<evidence type="ECO:0000256" key="1">
    <source>
        <dbReference type="SAM" id="MobiDB-lite"/>
    </source>
</evidence>
<keyword evidence="3" id="KW-1185">Reference proteome</keyword>
<feature type="region of interest" description="Disordered" evidence="1">
    <location>
        <begin position="61"/>
        <end position="80"/>
    </location>
</feature>